<dbReference type="EMBL" id="CP102514">
    <property type="protein sequence ID" value="UUY51722.1"/>
    <property type="molecule type" value="Genomic_DNA"/>
</dbReference>
<organism evidence="2 3">
    <name type="scientific">Streptomyces yangpuensis</name>
    <dbReference type="NCBI Taxonomy" id="1648182"/>
    <lineage>
        <taxon>Bacteria</taxon>
        <taxon>Bacillati</taxon>
        <taxon>Actinomycetota</taxon>
        <taxon>Actinomycetes</taxon>
        <taxon>Kitasatosporales</taxon>
        <taxon>Streptomycetaceae</taxon>
        <taxon>Streptomyces</taxon>
    </lineage>
</organism>
<dbReference type="Proteomes" id="UP001057738">
    <property type="component" value="Chromosome"/>
</dbReference>
<feature type="region of interest" description="Disordered" evidence="1">
    <location>
        <begin position="1"/>
        <end position="53"/>
    </location>
</feature>
<keyword evidence="3" id="KW-1185">Reference proteome</keyword>
<evidence type="ECO:0000313" key="2">
    <source>
        <dbReference type="EMBL" id="UUY51722.1"/>
    </source>
</evidence>
<proteinExistence type="predicted"/>
<gene>
    <name evidence="2" type="ORF">NRK68_33445</name>
</gene>
<evidence type="ECO:0000313" key="3">
    <source>
        <dbReference type="Proteomes" id="UP001057738"/>
    </source>
</evidence>
<accession>A0ABY5Q6A4</accession>
<dbReference type="RefSeq" id="WP_257857663.1">
    <property type="nucleotide sequence ID" value="NZ_CP102514.1"/>
</dbReference>
<protein>
    <submittedName>
        <fullName evidence="2">Uncharacterized protein</fullName>
    </submittedName>
</protein>
<feature type="compositionally biased region" description="Basic and acidic residues" evidence="1">
    <location>
        <begin position="1"/>
        <end position="12"/>
    </location>
</feature>
<evidence type="ECO:0000256" key="1">
    <source>
        <dbReference type="SAM" id="MobiDB-lite"/>
    </source>
</evidence>
<name>A0ABY5Q6A4_9ACTN</name>
<sequence length="165" mass="17664">MTAPEPERERAPEPTAGGRAEGRGDGRADGVPVPGRGAWLRRGISRDGGPLIEDPPDGEVVWLQAGPYYADSRGFAGTTSFDGSRVRFHHVTGEPGDDTGTFRWDGADLVERGTNPDGSTFLEIWTPLPGADGAAGSWSGPDHHVVRVGRHVVHVDSRAGTYWRL</sequence>
<dbReference type="GeneID" id="95578443"/>
<reference evidence="2" key="1">
    <citation type="submission" date="2022-08" db="EMBL/GenBank/DDBJ databases">
        <authorList>
            <person name="Tian L."/>
        </authorList>
    </citation>
    <scope>NUCLEOTIDE SEQUENCE</scope>
    <source>
        <strain evidence="2">CM253</strain>
    </source>
</reference>